<evidence type="ECO:0000259" key="10">
    <source>
        <dbReference type="PROSITE" id="PS50110"/>
    </source>
</evidence>
<accession>G5GRP4</accession>
<evidence type="ECO:0000256" key="1">
    <source>
        <dbReference type="ARBA" id="ARBA00004496"/>
    </source>
</evidence>
<dbReference type="PANTHER" id="PTHR42713:SF3">
    <property type="entry name" value="TRANSCRIPTIONAL REGULATORY PROTEIN HPTR"/>
    <property type="match status" value="1"/>
</dbReference>
<dbReference type="Pfam" id="PF12833">
    <property type="entry name" value="HTH_18"/>
    <property type="match status" value="1"/>
</dbReference>
<dbReference type="SMART" id="SM00448">
    <property type="entry name" value="REC"/>
    <property type="match status" value="1"/>
</dbReference>
<evidence type="ECO:0000259" key="9">
    <source>
        <dbReference type="PROSITE" id="PS01124"/>
    </source>
</evidence>
<dbReference type="InterPro" id="IPR009057">
    <property type="entry name" value="Homeodomain-like_sf"/>
</dbReference>
<feature type="domain" description="HTH araC/xylS-type" evidence="9">
    <location>
        <begin position="161"/>
        <end position="259"/>
    </location>
</feature>
<dbReference type="GO" id="GO:0000160">
    <property type="term" value="P:phosphorelay signal transduction system"/>
    <property type="evidence" value="ECO:0007669"/>
    <property type="project" value="UniProtKB-KW"/>
</dbReference>
<keyword evidence="6" id="KW-0238">DNA-binding</keyword>
<evidence type="ECO:0000256" key="2">
    <source>
        <dbReference type="ARBA" id="ARBA00022490"/>
    </source>
</evidence>
<comment type="caution">
    <text evidence="12">The sequence shown here is derived from an EMBL/GenBank/DDBJ whole genome shotgun (WGS) entry which is preliminary data.</text>
</comment>
<evidence type="ECO:0000256" key="3">
    <source>
        <dbReference type="ARBA" id="ARBA00022553"/>
    </source>
</evidence>
<dbReference type="Pfam" id="PF00072">
    <property type="entry name" value="Response_reg"/>
    <property type="match status" value="1"/>
</dbReference>
<evidence type="ECO:0000313" key="13">
    <source>
        <dbReference type="Proteomes" id="UP000004129"/>
    </source>
</evidence>
<proteinExistence type="predicted"/>
<dbReference type="InterPro" id="IPR001789">
    <property type="entry name" value="Sig_transdc_resp-reg_receiver"/>
</dbReference>
<keyword evidence="2" id="KW-0963">Cytoplasm</keyword>
<dbReference type="Proteomes" id="UP000004129">
    <property type="component" value="Unassembled WGS sequence"/>
</dbReference>
<evidence type="ECO:0008006" key="14">
    <source>
        <dbReference type="Google" id="ProtNLM"/>
    </source>
</evidence>
<dbReference type="EMBL" id="ACZM01000019">
    <property type="protein sequence ID" value="EHG18787.1"/>
    <property type="molecule type" value="Genomic_DNA"/>
</dbReference>
<dbReference type="SUPFAM" id="SSF52172">
    <property type="entry name" value="CheY-like"/>
    <property type="match status" value="1"/>
</dbReference>
<dbReference type="InterPro" id="IPR020449">
    <property type="entry name" value="Tscrpt_reg_AraC-type_HTH"/>
</dbReference>
<keyword evidence="3 8" id="KW-0597">Phosphoprotein</keyword>
<reference evidence="12 13" key="1">
    <citation type="submission" date="2011-08" db="EMBL/GenBank/DDBJ databases">
        <title>The Genome Sequence of Selenomonas infelix ATCC 43532.</title>
        <authorList>
            <consortium name="The Broad Institute Genome Sequencing Platform"/>
            <person name="Earl A."/>
            <person name="Ward D."/>
            <person name="Feldgarden M."/>
            <person name="Gevers D."/>
            <person name="Izard J."/>
            <person name="Blanton J.M."/>
            <person name="Baranova O.V."/>
            <person name="Dewhirst F.E."/>
            <person name="Young S.K."/>
            <person name="Zeng Q."/>
            <person name="Gargeya S."/>
            <person name="Fitzgerald M."/>
            <person name="Haas B."/>
            <person name="Abouelleil A."/>
            <person name="Alvarado L."/>
            <person name="Arachchi H.M."/>
            <person name="Berlin A."/>
            <person name="Brown A."/>
            <person name="Chapman S.B."/>
            <person name="Chen Z."/>
            <person name="Dunbar C."/>
            <person name="Freedman E."/>
            <person name="Gearin G."/>
            <person name="Gellesch M."/>
            <person name="Goldberg J."/>
            <person name="Griggs A."/>
            <person name="Gujja S."/>
            <person name="Heiman D."/>
            <person name="Howarth C."/>
            <person name="Larson L."/>
            <person name="Lui A."/>
            <person name="MacDonald P.J.P."/>
            <person name="Montmayeur A."/>
            <person name="Murphy C."/>
            <person name="Neiman D."/>
            <person name="Pearson M."/>
            <person name="Priest M."/>
            <person name="Roberts A."/>
            <person name="Saif S."/>
            <person name="Shea T."/>
            <person name="Shenoy N."/>
            <person name="Sisk P."/>
            <person name="Stolte C."/>
            <person name="Sykes S."/>
            <person name="Wortman J."/>
            <person name="Nusbaum C."/>
            <person name="Birren B."/>
        </authorList>
    </citation>
    <scope>NUCLEOTIDE SEQUENCE [LARGE SCALE GENOMIC DNA]</scope>
    <source>
        <strain evidence="12 13">ATCC 43532</strain>
    </source>
</reference>
<dbReference type="SUPFAM" id="SSF46689">
    <property type="entry name" value="Homeodomain-like"/>
    <property type="match status" value="2"/>
</dbReference>
<protein>
    <recommendedName>
        <fullName evidence="14">Stage 0 sporulation protein A homolog</fullName>
    </recommendedName>
</protein>
<gene>
    <name evidence="12" type="ORF">HMPREF9334_01925</name>
</gene>
<evidence type="ECO:0000256" key="7">
    <source>
        <dbReference type="ARBA" id="ARBA00023163"/>
    </source>
</evidence>
<dbReference type="SMART" id="SM00530">
    <property type="entry name" value="HTH_XRE"/>
    <property type="match status" value="1"/>
</dbReference>
<keyword evidence="5" id="KW-0805">Transcription regulation</keyword>
<evidence type="ECO:0000256" key="4">
    <source>
        <dbReference type="ARBA" id="ARBA00023012"/>
    </source>
</evidence>
<evidence type="ECO:0000256" key="6">
    <source>
        <dbReference type="ARBA" id="ARBA00023125"/>
    </source>
</evidence>
<dbReference type="GO" id="GO:0005737">
    <property type="term" value="C:cytoplasm"/>
    <property type="evidence" value="ECO:0007669"/>
    <property type="project" value="UniProtKB-SubCell"/>
</dbReference>
<dbReference type="CDD" id="cd17536">
    <property type="entry name" value="REC_YesN-like"/>
    <property type="match status" value="1"/>
</dbReference>
<dbReference type="Gene3D" id="3.40.50.2300">
    <property type="match status" value="1"/>
</dbReference>
<dbReference type="PROSITE" id="PS50943">
    <property type="entry name" value="HTH_CROC1"/>
    <property type="match status" value="1"/>
</dbReference>
<feature type="domain" description="Response regulatory" evidence="10">
    <location>
        <begin position="3"/>
        <end position="123"/>
    </location>
</feature>
<name>G5GRP4_9FIRM</name>
<keyword evidence="4" id="KW-0902">Two-component regulatory system</keyword>
<keyword evidence="7" id="KW-0804">Transcription</keyword>
<feature type="modified residue" description="4-aspartylphosphate" evidence="8">
    <location>
        <position position="55"/>
    </location>
</feature>
<dbReference type="PRINTS" id="PR00032">
    <property type="entry name" value="HTHARAC"/>
</dbReference>
<dbReference type="InterPro" id="IPR001387">
    <property type="entry name" value="Cro/C1-type_HTH"/>
</dbReference>
<dbReference type="SMART" id="SM00342">
    <property type="entry name" value="HTH_ARAC"/>
    <property type="match status" value="1"/>
</dbReference>
<dbReference type="GO" id="GO:0003700">
    <property type="term" value="F:DNA-binding transcription factor activity"/>
    <property type="evidence" value="ECO:0007669"/>
    <property type="project" value="InterPro"/>
</dbReference>
<keyword evidence="13" id="KW-1185">Reference proteome</keyword>
<dbReference type="PROSITE" id="PS00041">
    <property type="entry name" value="HTH_ARAC_FAMILY_1"/>
    <property type="match status" value="1"/>
</dbReference>
<dbReference type="HOGENOM" id="CLU_000445_5_1_9"/>
<dbReference type="eggNOG" id="COG4753">
    <property type="taxonomic scope" value="Bacteria"/>
</dbReference>
<organism evidence="12 13">
    <name type="scientific">Selenomonas infelix ATCC 43532</name>
    <dbReference type="NCBI Taxonomy" id="679201"/>
    <lineage>
        <taxon>Bacteria</taxon>
        <taxon>Bacillati</taxon>
        <taxon>Bacillota</taxon>
        <taxon>Negativicutes</taxon>
        <taxon>Selenomonadales</taxon>
        <taxon>Selenomonadaceae</taxon>
        <taxon>Selenomonas</taxon>
    </lineage>
</organism>
<dbReference type="InterPro" id="IPR018060">
    <property type="entry name" value="HTH_AraC"/>
</dbReference>
<dbReference type="PROSITE" id="PS01124">
    <property type="entry name" value="HTH_ARAC_FAMILY_2"/>
    <property type="match status" value="1"/>
</dbReference>
<dbReference type="PATRIC" id="fig|679201.3.peg.1940"/>
<dbReference type="eggNOG" id="COG2207">
    <property type="taxonomic scope" value="Bacteria"/>
</dbReference>
<evidence type="ECO:0000256" key="5">
    <source>
        <dbReference type="ARBA" id="ARBA00023015"/>
    </source>
</evidence>
<feature type="domain" description="HTH cro/C1-type" evidence="11">
    <location>
        <begin position="166"/>
        <end position="202"/>
    </location>
</feature>
<dbReference type="PANTHER" id="PTHR42713">
    <property type="entry name" value="HISTIDINE KINASE-RELATED"/>
    <property type="match status" value="1"/>
</dbReference>
<evidence type="ECO:0000259" key="11">
    <source>
        <dbReference type="PROSITE" id="PS50943"/>
    </source>
</evidence>
<dbReference type="InterPro" id="IPR011006">
    <property type="entry name" value="CheY-like_superfamily"/>
</dbReference>
<dbReference type="GO" id="GO:0043565">
    <property type="term" value="F:sequence-specific DNA binding"/>
    <property type="evidence" value="ECO:0007669"/>
    <property type="project" value="InterPro"/>
</dbReference>
<dbReference type="STRING" id="679201.HMPREF9334_01925"/>
<comment type="subcellular location">
    <subcellularLocation>
        <location evidence="1">Cytoplasm</location>
    </subcellularLocation>
</comment>
<dbReference type="Gene3D" id="1.10.10.60">
    <property type="entry name" value="Homeodomain-like"/>
    <property type="match status" value="2"/>
</dbReference>
<dbReference type="InterPro" id="IPR051552">
    <property type="entry name" value="HptR"/>
</dbReference>
<dbReference type="CDD" id="cd00093">
    <property type="entry name" value="HTH_XRE"/>
    <property type="match status" value="1"/>
</dbReference>
<sequence length="273" mass="30733">MKKVIVVDDEQILRQGLVMMTPWQEADCVVVGEAKDAEEALRLMEKVQPDIAVVDIKMPGMNGLELIETAEARAICSKKPLYIILSGYGEFSYAQQAIELGVSSYLLKPVSDDELMDAVRKASAAVDARRSVEKLTAAQGSNESALFTHFGMGKIQNQYLAQAVRLMEERCKENLTIKEVADEIGISASYLHRLFRERAEYSFGEYLTLCRMRRAAKDLGEGRLRIYEIAEHCGYRNTRYFSSVFRRVMGMTPTEYREGVAAIGSEERRDSSS</sequence>
<dbReference type="PROSITE" id="PS50110">
    <property type="entry name" value="RESPONSE_REGULATORY"/>
    <property type="match status" value="1"/>
</dbReference>
<dbReference type="AlphaFoldDB" id="G5GRP4"/>
<dbReference type="InterPro" id="IPR018062">
    <property type="entry name" value="HTH_AraC-typ_CS"/>
</dbReference>
<evidence type="ECO:0000313" key="12">
    <source>
        <dbReference type="EMBL" id="EHG18787.1"/>
    </source>
</evidence>
<evidence type="ECO:0000256" key="8">
    <source>
        <dbReference type="PROSITE-ProRule" id="PRU00169"/>
    </source>
</evidence>